<sequence>MTASALASSPLDRGGDRTPVVRVDTAEVARQHALLTAALPGVRLHYAVKANPAHQVLRTLAELGCRWDVASPGEIDAVLCAGGDPADMSYGNTVKRAADIAYAFAAGVRRFTFDAVGELNKLTEHAPGSTVMVRISTSGAGADWALGGKFGCPPDVAARLLEQAVRAGHRVGVAFHVGSQQRDPQAWDEPLATTSALRRVVRACGADLAVVDLGGGLPASTLEPTRGLADYGAAITASLHRHLGPDLPEVMAEPGRAMVADAGTLDTEVVLVSERSGVPWVYLDAGVFTGLVETVGEAIRYRIEALRDGAPLLGPTRPVVLAGPTCDSLDVLYAEHRYPLPADLRPGDRLRLHSAGAYTASYSTIGFNGFAPLREEFR</sequence>
<dbReference type="InterPro" id="IPR022653">
    <property type="entry name" value="De-COase2_pyr-phos_BS"/>
</dbReference>
<accession>A0ABW1JDB3</accession>
<evidence type="ECO:0000256" key="2">
    <source>
        <dbReference type="ARBA" id="ARBA00008872"/>
    </source>
</evidence>
<evidence type="ECO:0000256" key="1">
    <source>
        <dbReference type="ARBA" id="ARBA00001933"/>
    </source>
</evidence>
<evidence type="ECO:0000313" key="10">
    <source>
        <dbReference type="EMBL" id="MFC6006897.1"/>
    </source>
</evidence>
<dbReference type="SUPFAM" id="SSF50621">
    <property type="entry name" value="Alanine racemase C-terminal domain-like"/>
    <property type="match status" value="1"/>
</dbReference>
<comment type="catalytic activity">
    <reaction evidence="8">
        <text>L-ornithine + H(+) = putrescine + CO2</text>
        <dbReference type="Rhea" id="RHEA:22964"/>
        <dbReference type="ChEBI" id="CHEBI:15378"/>
        <dbReference type="ChEBI" id="CHEBI:16526"/>
        <dbReference type="ChEBI" id="CHEBI:46911"/>
        <dbReference type="ChEBI" id="CHEBI:326268"/>
        <dbReference type="EC" id="4.1.1.17"/>
    </reaction>
</comment>
<evidence type="ECO:0000256" key="8">
    <source>
        <dbReference type="ARBA" id="ARBA00049127"/>
    </source>
</evidence>
<dbReference type="InterPro" id="IPR000183">
    <property type="entry name" value="Orn/DAP/Arg_de-COase"/>
</dbReference>
<dbReference type="InterPro" id="IPR009006">
    <property type="entry name" value="Ala_racemase/Decarboxylase_C"/>
</dbReference>
<dbReference type="PANTHER" id="PTHR11482:SF6">
    <property type="entry name" value="ORNITHINE DECARBOXYLASE 1-RELATED"/>
    <property type="match status" value="1"/>
</dbReference>
<evidence type="ECO:0000256" key="3">
    <source>
        <dbReference type="ARBA" id="ARBA00022793"/>
    </source>
</evidence>
<protein>
    <recommendedName>
        <fullName evidence="7">ornithine decarboxylase</fullName>
        <ecNumber evidence="7">4.1.1.17</ecNumber>
    </recommendedName>
</protein>
<proteinExistence type="inferred from homology"/>
<keyword evidence="4" id="KW-0663">Pyridoxal phosphate</keyword>
<dbReference type="Proteomes" id="UP001596189">
    <property type="component" value="Unassembled WGS sequence"/>
</dbReference>
<comment type="caution">
    <text evidence="10">The sequence shown here is derived from an EMBL/GenBank/DDBJ whole genome shotgun (WGS) entry which is preliminary data.</text>
</comment>
<dbReference type="InterPro" id="IPR002433">
    <property type="entry name" value="Orn_de-COase"/>
</dbReference>
<dbReference type="Gene3D" id="3.20.20.10">
    <property type="entry name" value="Alanine racemase"/>
    <property type="match status" value="1"/>
</dbReference>
<reference evidence="11" key="1">
    <citation type="journal article" date="2019" name="Int. J. Syst. Evol. Microbiol.">
        <title>The Global Catalogue of Microorganisms (GCM) 10K type strain sequencing project: providing services to taxonomists for standard genome sequencing and annotation.</title>
        <authorList>
            <consortium name="The Broad Institute Genomics Platform"/>
            <consortium name="The Broad Institute Genome Sequencing Center for Infectious Disease"/>
            <person name="Wu L."/>
            <person name="Ma J."/>
        </authorList>
    </citation>
    <scope>NUCLEOTIDE SEQUENCE [LARGE SCALE GENOMIC DNA]</scope>
    <source>
        <strain evidence="11">KACC 14249</strain>
    </source>
</reference>
<keyword evidence="3" id="KW-0210">Decarboxylase</keyword>
<dbReference type="InterPro" id="IPR029066">
    <property type="entry name" value="PLP-binding_barrel"/>
</dbReference>
<dbReference type="SUPFAM" id="SSF51419">
    <property type="entry name" value="PLP-binding barrel"/>
    <property type="match status" value="1"/>
</dbReference>
<evidence type="ECO:0000256" key="6">
    <source>
        <dbReference type="ARBA" id="ARBA00034115"/>
    </source>
</evidence>
<gene>
    <name evidence="10" type="ORF">ACFQDO_07100</name>
</gene>
<evidence type="ECO:0000256" key="7">
    <source>
        <dbReference type="ARBA" id="ARBA00034138"/>
    </source>
</evidence>
<dbReference type="PANTHER" id="PTHR11482">
    <property type="entry name" value="ARGININE/DIAMINOPIMELATE/ORNITHINE DECARBOXYLASE"/>
    <property type="match status" value="1"/>
</dbReference>
<dbReference type="EMBL" id="JBHSRD010000003">
    <property type="protein sequence ID" value="MFC6006897.1"/>
    <property type="molecule type" value="Genomic_DNA"/>
</dbReference>
<organism evidence="10 11">
    <name type="scientific">Angustibacter luteus</name>
    <dbReference type="NCBI Taxonomy" id="658456"/>
    <lineage>
        <taxon>Bacteria</taxon>
        <taxon>Bacillati</taxon>
        <taxon>Actinomycetota</taxon>
        <taxon>Actinomycetes</taxon>
        <taxon>Kineosporiales</taxon>
        <taxon>Kineosporiaceae</taxon>
    </lineage>
</organism>
<dbReference type="PRINTS" id="PR01179">
    <property type="entry name" value="ODADCRBXLASE"/>
</dbReference>
<dbReference type="CDD" id="cd00622">
    <property type="entry name" value="PLPDE_III_ODC"/>
    <property type="match status" value="1"/>
</dbReference>
<comment type="cofactor">
    <cofactor evidence="1">
        <name>pyridoxal 5'-phosphate</name>
        <dbReference type="ChEBI" id="CHEBI:597326"/>
    </cofactor>
</comment>
<evidence type="ECO:0000256" key="4">
    <source>
        <dbReference type="ARBA" id="ARBA00022898"/>
    </source>
</evidence>
<dbReference type="PRINTS" id="PR01182">
    <property type="entry name" value="ORNDCRBXLASE"/>
</dbReference>
<dbReference type="InterPro" id="IPR022644">
    <property type="entry name" value="De-COase2_N"/>
</dbReference>
<feature type="domain" description="Orn/DAP/Arg decarboxylase 2 N-terminal" evidence="9">
    <location>
        <begin position="26"/>
        <end position="260"/>
    </location>
</feature>
<evidence type="ECO:0000313" key="11">
    <source>
        <dbReference type="Proteomes" id="UP001596189"/>
    </source>
</evidence>
<dbReference type="Gene3D" id="2.40.37.10">
    <property type="entry name" value="Lyase, Ornithine Decarboxylase, Chain A, domain 1"/>
    <property type="match status" value="1"/>
</dbReference>
<comment type="similarity">
    <text evidence="2">Belongs to the Orn/Lys/Arg decarboxylase class-II family.</text>
</comment>
<evidence type="ECO:0000259" key="9">
    <source>
        <dbReference type="Pfam" id="PF02784"/>
    </source>
</evidence>
<name>A0ABW1JDB3_9ACTN</name>
<keyword evidence="5" id="KW-0456">Lyase</keyword>
<comment type="pathway">
    <text evidence="6">Amine and polyamine biosynthesis; putrescine biosynthesis via L-ornithine pathway; putrescine from L-ornithine: step 1/1.</text>
</comment>
<dbReference type="PROSITE" id="PS00878">
    <property type="entry name" value="ODR_DC_2_1"/>
    <property type="match status" value="1"/>
</dbReference>
<dbReference type="EC" id="4.1.1.17" evidence="7"/>
<dbReference type="Pfam" id="PF02784">
    <property type="entry name" value="Orn_Arg_deC_N"/>
    <property type="match status" value="1"/>
</dbReference>
<dbReference type="RefSeq" id="WP_345718366.1">
    <property type="nucleotide sequence ID" value="NZ_BAABFP010000008.1"/>
</dbReference>
<keyword evidence="11" id="KW-1185">Reference proteome</keyword>
<evidence type="ECO:0000256" key="5">
    <source>
        <dbReference type="ARBA" id="ARBA00023239"/>
    </source>
</evidence>